<name>C0PAG4_MAIZE</name>
<dbReference type="EMBL" id="BT065283">
    <property type="protein sequence ID" value="ACN31159.1"/>
    <property type="molecule type" value="mRNA"/>
</dbReference>
<reference evidence="1" key="1">
    <citation type="journal article" date="2009" name="PLoS Genet.">
        <title>Sequencing, mapping, and analysis of 27,455 maize full-length cDNAs.</title>
        <authorList>
            <person name="Soderlund C."/>
            <person name="Descour A."/>
            <person name="Kudrna D."/>
            <person name="Bomhoff M."/>
            <person name="Boyd L."/>
            <person name="Currie J."/>
            <person name="Angelova A."/>
            <person name="Collura K."/>
            <person name="Wissotski M."/>
            <person name="Ashley E."/>
            <person name="Morrow D."/>
            <person name="Fernandes J."/>
            <person name="Walbot V."/>
            <person name="Yu Y."/>
        </authorList>
    </citation>
    <scope>NUCLEOTIDE SEQUENCE</scope>
    <source>
        <strain evidence="1">B73</strain>
    </source>
</reference>
<proteinExistence type="evidence at transcript level"/>
<organism evidence="1">
    <name type="scientific">Zea mays</name>
    <name type="common">Maize</name>
    <dbReference type="NCBI Taxonomy" id="4577"/>
    <lineage>
        <taxon>Eukaryota</taxon>
        <taxon>Viridiplantae</taxon>
        <taxon>Streptophyta</taxon>
        <taxon>Embryophyta</taxon>
        <taxon>Tracheophyta</taxon>
        <taxon>Spermatophyta</taxon>
        <taxon>Magnoliopsida</taxon>
        <taxon>Liliopsida</taxon>
        <taxon>Poales</taxon>
        <taxon>Poaceae</taxon>
        <taxon>PACMAD clade</taxon>
        <taxon>Panicoideae</taxon>
        <taxon>Andropogonodae</taxon>
        <taxon>Andropogoneae</taxon>
        <taxon>Tripsacinae</taxon>
        <taxon>Zea</taxon>
    </lineage>
</organism>
<protein>
    <submittedName>
        <fullName evidence="1">Uncharacterized protein</fullName>
    </submittedName>
</protein>
<evidence type="ECO:0000313" key="1">
    <source>
        <dbReference type="EMBL" id="ACN31159.1"/>
    </source>
</evidence>
<dbReference type="AlphaFoldDB" id="C0PAG4"/>
<sequence length="51" mass="6114">MTNIFHDNNIIVKKWNELLEATLVNEILYARIMVCQIQISNDELNRYIYLS</sequence>
<accession>C0PAG4</accession>
<reference evidence="1" key="2">
    <citation type="submission" date="2012-06" db="EMBL/GenBank/DDBJ databases">
        <authorList>
            <person name="Yu Y."/>
            <person name="Currie J."/>
            <person name="Lomeli R."/>
            <person name="Angelova A."/>
            <person name="Collura K."/>
            <person name="Wissotski M."/>
            <person name="Campos D."/>
            <person name="Kudrna D."/>
            <person name="Golser W."/>
            <person name="Ashely E."/>
            <person name="Descour A."/>
            <person name="Fernandes J."/>
            <person name="Soderlund C."/>
            <person name="Walbot V."/>
        </authorList>
    </citation>
    <scope>NUCLEOTIDE SEQUENCE</scope>
    <source>
        <strain evidence="1">B73</strain>
    </source>
</reference>